<dbReference type="InterPro" id="IPR036271">
    <property type="entry name" value="Tet_transcr_reg_TetR-rel_C_sf"/>
</dbReference>
<dbReference type="PRINTS" id="PR00455">
    <property type="entry name" value="HTHTETR"/>
</dbReference>
<dbReference type="InterPro" id="IPR050109">
    <property type="entry name" value="HTH-type_TetR-like_transc_reg"/>
</dbReference>
<feature type="domain" description="HTH tetR-type" evidence="6">
    <location>
        <begin position="17"/>
        <end position="77"/>
    </location>
</feature>
<dbReference type="InterPro" id="IPR001647">
    <property type="entry name" value="HTH_TetR"/>
</dbReference>
<dbReference type="Pfam" id="PF00440">
    <property type="entry name" value="TetR_N"/>
    <property type="match status" value="1"/>
</dbReference>
<evidence type="ECO:0000313" key="8">
    <source>
        <dbReference type="Proteomes" id="UP000094622"/>
    </source>
</evidence>
<dbReference type="Pfam" id="PF14246">
    <property type="entry name" value="TetR_C_7"/>
    <property type="match status" value="1"/>
</dbReference>
<evidence type="ECO:0000256" key="4">
    <source>
        <dbReference type="PROSITE-ProRule" id="PRU00335"/>
    </source>
</evidence>
<keyword evidence="2 4" id="KW-0238">DNA-binding</keyword>
<dbReference type="GO" id="GO:0003700">
    <property type="term" value="F:DNA-binding transcription factor activity"/>
    <property type="evidence" value="ECO:0007669"/>
    <property type="project" value="TreeGrafter"/>
</dbReference>
<feature type="compositionally biased region" description="Low complexity" evidence="5">
    <location>
        <begin position="221"/>
        <end position="236"/>
    </location>
</feature>
<dbReference type="RefSeq" id="WP_069305567.1">
    <property type="nucleotide sequence ID" value="NZ_MCRJ01000004.1"/>
</dbReference>
<dbReference type="InterPro" id="IPR039536">
    <property type="entry name" value="TetR_C_Proteobacteria"/>
</dbReference>
<reference evidence="7 8" key="1">
    <citation type="submission" date="2016-07" db="EMBL/GenBank/DDBJ databases">
        <title>Draft Genome Sequence of Methylobrevis pamukkalensis PK2.</title>
        <authorList>
            <person name="Vasilenko O.V."/>
            <person name="Doronina N.V."/>
            <person name="Shmareva M.N."/>
            <person name="Tarlachkov S.V."/>
            <person name="Mustakhimov I."/>
            <person name="Trotsenko Y.A."/>
        </authorList>
    </citation>
    <scope>NUCLEOTIDE SEQUENCE [LARGE SCALE GENOMIC DNA]</scope>
    <source>
        <strain evidence="7 8">PK2</strain>
    </source>
</reference>
<evidence type="ECO:0000313" key="7">
    <source>
        <dbReference type="EMBL" id="ODN72287.1"/>
    </source>
</evidence>
<dbReference type="FunFam" id="1.10.10.60:FF:000141">
    <property type="entry name" value="TetR family transcriptional regulator"/>
    <property type="match status" value="1"/>
</dbReference>
<dbReference type="PROSITE" id="PS50977">
    <property type="entry name" value="HTH_TETR_2"/>
    <property type="match status" value="1"/>
</dbReference>
<dbReference type="EMBL" id="MCRJ01000004">
    <property type="protein sequence ID" value="ODN72287.1"/>
    <property type="molecule type" value="Genomic_DNA"/>
</dbReference>
<dbReference type="Proteomes" id="UP000094622">
    <property type="component" value="Unassembled WGS sequence"/>
</dbReference>
<dbReference type="SUPFAM" id="SSF46689">
    <property type="entry name" value="Homeodomain-like"/>
    <property type="match status" value="1"/>
</dbReference>
<evidence type="ECO:0000256" key="1">
    <source>
        <dbReference type="ARBA" id="ARBA00023015"/>
    </source>
</evidence>
<accession>A0A1E3H7I0</accession>
<evidence type="ECO:0000256" key="3">
    <source>
        <dbReference type="ARBA" id="ARBA00023163"/>
    </source>
</evidence>
<dbReference type="InterPro" id="IPR009057">
    <property type="entry name" value="Homeodomain-like_sf"/>
</dbReference>
<keyword evidence="1" id="KW-0805">Transcription regulation</keyword>
<gene>
    <name evidence="7" type="ORF">A6302_00352</name>
</gene>
<feature type="region of interest" description="Disordered" evidence="5">
    <location>
        <begin position="214"/>
        <end position="236"/>
    </location>
</feature>
<dbReference type="OrthoDB" id="7584337at2"/>
<feature type="DNA-binding region" description="H-T-H motif" evidence="4">
    <location>
        <begin position="40"/>
        <end position="59"/>
    </location>
</feature>
<evidence type="ECO:0000256" key="5">
    <source>
        <dbReference type="SAM" id="MobiDB-lite"/>
    </source>
</evidence>
<name>A0A1E3H7I0_9HYPH</name>
<dbReference type="GO" id="GO:0000976">
    <property type="term" value="F:transcription cis-regulatory region binding"/>
    <property type="evidence" value="ECO:0007669"/>
    <property type="project" value="TreeGrafter"/>
</dbReference>
<dbReference type="PANTHER" id="PTHR30055:SF234">
    <property type="entry name" value="HTH-TYPE TRANSCRIPTIONAL REGULATOR BETI"/>
    <property type="match status" value="1"/>
</dbReference>
<dbReference type="PANTHER" id="PTHR30055">
    <property type="entry name" value="HTH-TYPE TRANSCRIPTIONAL REGULATOR RUTR"/>
    <property type="match status" value="1"/>
</dbReference>
<keyword evidence="3" id="KW-0804">Transcription</keyword>
<dbReference type="SUPFAM" id="SSF48498">
    <property type="entry name" value="Tetracyclin repressor-like, C-terminal domain"/>
    <property type="match status" value="1"/>
</dbReference>
<evidence type="ECO:0000256" key="2">
    <source>
        <dbReference type="ARBA" id="ARBA00023125"/>
    </source>
</evidence>
<sequence length="236" mass="24552">MTTPGRGRGRPPRLSPEQRHDLILGAAADVFAETGYAAAAMDEIARRAGMSKKTLYALYAGKEALFAAMVEARVERLFSAVPADACAGPPAVALTGLLGRLAEAICDGQSLCLLRVVVAETGAHPELGRIFLAAGPTRVRTAVADFLRRQQEAGLLRPHDPDLVARLLLDMALGNPLFRLLDPDGQTSAAAEIARRIPATVEIFISGLAASPPPTAPPLAPGAATGTAGPAPADRR</sequence>
<dbReference type="Gene3D" id="1.10.357.10">
    <property type="entry name" value="Tetracycline Repressor, domain 2"/>
    <property type="match status" value="1"/>
</dbReference>
<keyword evidence="8" id="KW-1185">Reference proteome</keyword>
<comment type="caution">
    <text evidence="7">The sequence shown here is derived from an EMBL/GenBank/DDBJ whole genome shotgun (WGS) entry which is preliminary data.</text>
</comment>
<protein>
    <submittedName>
        <fullName evidence="7">Bacterial regulatory protein, tetR family</fullName>
    </submittedName>
</protein>
<proteinExistence type="predicted"/>
<organism evidence="7 8">
    <name type="scientific">Methylobrevis pamukkalensis</name>
    <dbReference type="NCBI Taxonomy" id="1439726"/>
    <lineage>
        <taxon>Bacteria</taxon>
        <taxon>Pseudomonadati</taxon>
        <taxon>Pseudomonadota</taxon>
        <taxon>Alphaproteobacteria</taxon>
        <taxon>Hyphomicrobiales</taxon>
        <taxon>Pleomorphomonadaceae</taxon>
        <taxon>Methylobrevis</taxon>
    </lineage>
</organism>
<dbReference type="AlphaFoldDB" id="A0A1E3H7I0"/>
<evidence type="ECO:0000259" key="6">
    <source>
        <dbReference type="PROSITE" id="PS50977"/>
    </source>
</evidence>